<feature type="domain" description="EF-hand" evidence="9">
    <location>
        <begin position="418"/>
        <end position="453"/>
    </location>
</feature>
<dbReference type="PANTHER" id="PTHR24349">
    <property type="entry name" value="SERINE/THREONINE-PROTEIN KINASE"/>
    <property type="match status" value="1"/>
</dbReference>
<dbReference type="CDD" id="cd00051">
    <property type="entry name" value="EFh"/>
    <property type="match status" value="1"/>
</dbReference>
<dbReference type="InterPro" id="IPR008271">
    <property type="entry name" value="Ser/Thr_kinase_AS"/>
</dbReference>
<dbReference type="Gene3D" id="3.30.200.20">
    <property type="entry name" value="Phosphorylase Kinase, domain 1"/>
    <property type="match status" value="1"/>
</dbReference>
<keyword evidence="6 7" id="KW-0067">ATP-binding</keyword>
<sequence>MAGTLAAVARRAVSRRSSGRTAAVRVAASLDYIATASDEGVLKLPARTELDPEEIKSVYGYPRNLLDSYYLGRVIGAGSFGVVREGIEVSTGRRFAVKTVSKVPKRGAPTPRYLLKLRAEVEVMQQLGVSLNAVHLHDVFEDDVNVHMVMELCEGGALLERVESGRYSERYISFLVRSILRFIAQCHAKGIIYRDVKPDNFLFLTPEEDSPLKATDFGLSIRHYSHEPKLTSRSGTPAYMAPELVMQCYDEKADLWSVGMLGYQLLTGRFPFWEDVRNETLSDVWKAILSNEIDWDAPELQPLSAAARDFLERLLQRNPVLRPSAAEALEHPWLAVEGAANDMPLKGSVVQRLQRFATYTHLKQVVLRMITEDMRNRGKAPSFSNALQELFAAYDKDKSGTISFEELADGLRGQGYVVNESEVRQLMEKMDMDHDGNVGGDEFLATLIDWGQVMQEQEWQSYVDQAFNRMDLDGDGFIDLDELLSELPAAYFSEPASEDERIAEAKRMLREADENGDGRISKQEFYNLLRDNVAPDSLSMYDDRLSNNMAAMAV</sequence>
<dbReference type="PROSITE" id="PS00108">
    <property type="entry name" value="PROTEIN_KINASE_ST"/>
    <property type="match status" value="1"/>
</dbReference>
<dbReference type="InterPro" id="IPR011992">
    <property type="entry name" value="EF-hand-dom_pair"/>
</dbReference>
<dbReference type="SUPFAM" id="SSF47473">
    <property type="entry name" value="EF-hand"/>
    <property type="match status" value="1"/>
</dbReference>
<feature type="domain" description="EF-hand" evidence="9">
    <location>
        <begin position="500"/>
        <end position="535"/>
    </location>
</feature>
<dbReference type="PROSITE" id="PS00107">
    <property type="entry name" value="PROTEIN_KINASE_ATP"/>
    <property type="match status" value="1"/>
</dbReference>
<dbReference type="Gene3D" id="1.10.238.10">
    <property type="entry name" value="EF-hand"/>
    <property type="match status" value="1"/>
</dbReference>
<keyword evidence="3 7" id="KW-0547">Nucleotide-binding</keyword>
<evidence type="ECO:0000313" key="11">
    <source>
        <dbReference type="Proteomes" id="UP001244341"/>
    </source>
</evidence>
<dbReference type="SMART" id="SM00054">
    <property type="entry name" value="EFh"/>
    <property type="match status" value="4"/>
</dbReference>
<dbReference type="Gene3D" id="1.10.510.10">
    <property type="entry name" value="Transferase(Phosphotransferase) domain 1"/>
    <property type="match status" value="1"/>
</dbReference>
<keyword evidence="5" id="KW-0106">Calcium</keyword>
<dbReference type="SUPFAM" id="SSF56112">
    <property type="entry name" value="Protein kinase-like (PK-like)"/>
    <property type="match status" value="1"/>
</dbReference>
<feature type="domain" description="EF-hand" evidence="9">
    <location>
        <begin position="382"/>
        <end position="417"/>
    </location>
</feature>
<gene>
    <name evidence="10" type="ORF">OEZ85_004731</name>
</gene>
<dbReference type="PROSITE" id="PS50011">
    <property type="entry name" value="PROTEIN_KINASE_DOM"/>
    <property type="match status" value="1"/>
</dbReference>
<dbReference type="SMART" id="SM00220">
    <property type="entry name" value="S_TKc"/>
    <property type="match status" value="1"/>
</dbReference>
<evidence type="ECO:0000256" key="4">
    <source>
        <dbReference type="ARBA" id="ARBA00022777"/>
    </source>
</evidence>
<evidence type="ECO:0000256" key="1">
    <source>
        <dbReference type="ARBA" id="ARBA00022527"/>
    </source>
</evidence>
<dbReference type="EMBL" id="CP126221">
    <property type="protein sequence ID" value="WIA22429.1"/>
    <property type="molecule type" value="Genomic_DNA"/>
</dbReference>
<evidence type="ECO:0000259" key="8">
    <source>
        <dbReference type="PROSITE" id="PS50011"/>
    </source>
</evidence>
<protein>
    <submittedName>
        <fullName evidence="10">Uncharacterized protein</fullName>
    </submittedName>
</protein>
<keyword evidence="4" id="KW-0418">Kinase</keyword>
<accession>A0ABY8UN63</accession>
<evidence type="ECO:0000259" key="9">
    <source>
        <dbReference type="PROSITE" id="PS50222"/>
    </source>
</evidence>
<keyword evidence="11" id="KW-1185">Reference proteome</keyword>
<dbReference type="InterPro" id="IPR050205">
    <property type="entry name" value="CDPK_Ser/Thr_kinases"/>
</dbReference>
<dbReference type="InterPro" id="IPR002048">
    <property type="entry name" value="EF_hand_dom"/>
</dbReference>
<dbReference type="PROSITE" id="PS00018">
    <property type="entry name" value="EF_HAND_1"/>
    <property type="match status" value="4"/>
</dbReference>
<dbReference type="Pfam" id="PF13499">
    <property type="entry name" value="EF-hand_7"/>
    <property type="match status" value="2"/>
</dbReference>
<dbReference type="InterPro" id="IPR018247">
    <property type="entry name" value="EF_Hand_1_Ca_BS"/>
</dbReference>
<keyword evidence="2" id="KW-0808">Transferase</keyword>
<evidence type="ECO:0000256" key="5">
    <source>
        <dbReference type="ARBA" id="ARBA00022837"/>
    </source>
</evidence>
<evidence type="ECO:0000256" key="3">
    <source>
        <dbReference type="ARBA" id="ARBA00022741"/>
    </source>
</evidence>
<dbReference type="CDD" id="cd05117">
    <property type="entry name" value="STKc_CAMK"/>
    <property type="match status" value="1"/>
</dbReference>
<evidence type="ECO:0000256" key="7">
    <source>
        <dbReference type="PROSITE-ProRule" id="PRU10141"/>
    </source>
</evidence>
<dbReference type="InterPro" id="IPR011009">
    <property type="entry name" value="Kinase-like_dom_sf"/>
</dbReference>
<evidence type="ECO:0000256" key="2">
    <source>
        <dbReference type="ARBA" id="ARBA00022679"/>
    </source>
</evidence>
<dbReference type="InterPro" id="IPR017441">
    <property type="entry name" value="Protein_kinase_ATP_BS"/>
</dbReference>
<name>A0ABY8UN63_TETOB</name>
<evidence type="ECO:0000256" key="6">
    <source>
        <dbReference type="ARBA" id="ARBA00022840"/>
    </source>
</evidence>
<dbReference type="Proteomes" id="UP001244341">
    <property type="component" value="Chromosome 14b"/>
</dbReference>
<dbReference type="Pfam" id="PF00069">
    <property type="entry name" value="Pkinase"/>
    <property type="match status" value="1"/>
</dbReference>
<reference evidence="10 11" key="1">
    <citation type="submission" date="2023-05" db="EMBL/GenBank/DDBJ databases">
        <title>A 100% complete, gapless, phased diploid assembly of the Scenedesmus obliquus UTEX 3031 genome.</title>
        <authorList>
            <person name="Biondi T.C."/>
            <person name="Hanschen E.R."/>
            <person name="Kwon T."/>
            <person name="Eng W."/>
            <person name="Kruse C.P.S."/>
            <person name="Koehler S.I."/>
            <person name="Kunde Y."/>
            <person name="Gleasner C.D."/>
            <person name="You Mak K.T."/>
            <person name="Polle J."/>
            <person name="Hovde B.T."/>
            <person name="Starkenburg S.R."/>
        </authorList>
    </citation>
    <scope>NUCLEOTIDE SEQUENCE [LARGE SCALE GENOMIC DNA]</scope>
    <source>
        <strain evidence="10 11">DOE0152z</strain>
    </source>
</reference>
<proteinExistence type="predicted"/>
<evidence type="ECO:0000313" key="10">
    <source>
        <dbReference type="EMBL" id="WIA22429.1"/>
    </source>
</evidence>
<dbReference type="PROSITE" id="PS50222">
    <property type="entry name" value="EF_HAND_2"/>
    <property type="match status" value="4"/>
</dbReference>
<organism evidence="10 11">
    <name type="scientific">Tetradesmus obliquus</name>
    <name type="common">Green alga</name>
    <name type="synonym">Acutodesmus obliquus</name>
    <dbReference type="NCBI Taxonomy" id="3088"/>
    <lineage>
        <taxon>Eukaryota</taxon>
        <taxon>Viridiplantae</taxon>
        <taxon>Chlorophyta</taxon>
        <taxon>core chlorophytes</taxon>
        <taxon>Chlorophyceae</taxon>
        <taxon>CS clade</taxon>
        <taxon>Sphaeropleales</taxon>
        <taxon>Scenedesmaceae</taxon>
        <taxon>Tetradesmus</taxon>
    </lineage>
</organism>
<dbReference type="InterPro" id="IPR000719">
    <property type="entry name" value="Prot_kinase_dom"/>
</dbReference>
<feature type="domain" description="Protein kinase" evidence="8">
    <location>
        <begin position="69"/>
        <end position="334"/>
    </location>
</feature>
<feature type="binding site" evidence="7">
    <location>
        <position position="98"/>
    </location>
    <ligand>
        <name>ATP</name>
        <dbReference type="ChEBI" id="CHEBI:30616"/>
    </ligand>
</feature>
<feature type="domain" description="EF-hand" evidence="9">
    <location>
        <begin position="458"/>
        <end position="493"/>
    </location>
</feature>
<keyword evidence="1" id="KW-0723">Serine/threonine-protein kinase</keyword>